<gene>
    <name evidence="3" type="ORF">FOZ62_012333</name>
</gene>
<dbReference type="Proteomes" id="UP000574390">
    <property type="component" value="Unassembled WGS sequence"/>
</dbReference>
<proteinExistence type="predicted"/>
<feature type="compositionally biased region" description="Pro residues" evidence="1">
    <location>
        <begin position="195"/>
        <end position="205"/>
    </location>
</feature>
<feature type="region of interest" description="Disordered" evidence="1">
    <location>
        <begin position="106"/>
        <end position="225"/>
    </location>
</feature>
<evidence type="ECO:0000313" key="4">
    <source>
        <dbReference type="Proteomes" id="UP000574390"/>
    </source>
</evidence>
<keyword evidence="2" id="KW-0812">Transmembrane</keyword>
<evidence type="ECO:0000256" key="1">
    <source>
        <dbReference type="SAM" id="MobiDB-lite"/>
    </source>
</evidence>
<feature type="region of interest" description="Disordered" evidence="1">
    <location>
        <begin position="63"/>
        <end position="93"/>
    </location>
</feature>
<feature type="transmembrane region" description="Helical" evidence="2">
    <location>
        <begin position="20"/>
        <end position="39"/>
    </location>
</feature>
<evidence type="ECO:0000313" key="3">
    <source>
        <dbReference type="EMBL" id="KAF4740163.1"/>
    </source>
</evidence>
<feature type="compositionally biased region" description="Low complexity" evidence="1">
    <location>
        <begin position="79"/>
        <end position="93"/>
    </location>
</feature>
<feature type="non-terminal residue" evidence="3">
    <location>
        <position position="301"/>
    </location>
</feature>
<accession>A0A7J6T516</accession>
<feature type="compositionally biased region" description="Basic and acidic residues" evidence="1">
    <location>
        <begin position="250"/>
        <end position="272"/>
    </location>
</feature>
<protein>
    <submittedName>
        <fullName evidence="3">Uncharacterized protein</fullName>
    </submittedName>
</protein>
<feature type="transmembrane region" description="Helical" evidence="2">
    <location>
        <begin position="282"/>
        <end position="300"/>
    </location>
</feature>
<comment type="caution">
    <text evidence="3">The sequence shown here is derived from an EMBL/GenBank/DDBJ whole genome shotgun (WGS) entry which is preliminary data.</text>
</comment>
<evidence type="ECO:0000256" key="2">
    <source>
        <dbReference type="SAM" id="Phobius"/>
    </source>
</evidence>
<organism evidence="3 4">
    <name type="scientific">Perkinsus olseni</name>
    <name type="common">Perkinsus atlanticus</name>
    <dbReference type="NCBI Taxonomy" id="32597"/>
    <lineage>
        <taxon>Eukaryota</taxon>
        <taxon>Sar</taxon>
        <taxon>Alveolata</taxon>
        <taxon>Perkinsozoa</taxon>
        <taxon>Perkinsea</taxon>
        <taxon>Perkinsida</taxon>
        <taxon>Perkinsidae</taxon>
        <taxon>Perkinsus</taxon>
    </lineage>
</organism>
<dbReference type="EMBL" id="JABANM010009924">
    <property type="protein sequence ID" value="KAF4740163.1"/>
    <property type="molecule type" value="Genomic_DNA"/>
</dbReference>
<feature type="compositionally biased region" description="Low complexity" evidence="1">
    <location>
        <begin position="206"/>
        <end position="215"/>
    </location>
</feature>
<reference evidence="3 4" key="1">
    <citation type="submission" date="2020-04" db="EMBL/GenBank/DDBJ databases">
        <title>Perkinsus olseni comparative genomics.</title>
        <authorList>
            <person name="Bogema D.R."/>
        </authorList>
    </citation>
    <scope>NUCLEOTIDE SEQUENCE [LARGE SCALE GENOMIC DNA]</scope>
    <source>
        <strain evidence="3">ATCC PRA-205</strain>
    </source>
</reference>
<name>A0A7J6T516_PEROL</name>
<sequence length="301" mass="32730">VPASYTLQGMLHYQHHRSSSLFFVVASQALTGFATLAIARSWPPGVLAPDLLNAQAAQMAAVSGSPSETSVRAPSEPARLSQQQPQPLQRSEPPLQQLQESNLPLQQDPSLPLQRPEPSLQHPQPRQQQQQEPSLQQQPQQQLQDPPVKQPQQPSQQQLEPFLQQPQQQWLPQRQQLQQEGGQAGERYPTTGGMGPPPAVAPSVPPQQLQQQQPIPTAPSPQQPAQLQPLLSAQPLANPALFNNVALQRSEAKDTPKSAAENDTRGGDNEKAKLAGAGRGTFSWWAWLLIAILVALTLGGL</sequence>
<feature type="non-terminal residue" evidence="3">
    <location>
        <position position="1"/>
    </location>
</feature>
<keyword evidence="2" id="KW-1133">Transmembrane helix</keyword>
<keyword evidence="2" id="KW-0472">Membrane</keyword>
<feature type="compositionally biased region" description="Low complexity" evidence="1">
    <location>
        <begin position="106"/>
        <end position="179"/>
    </location>
</feature>
<dbReference type="AlphaFoldDB" id="A0A7J6T516"/>
<feature type="region of interest" description="Disordered" evidence="1">
    <location>
        <begin position="249"/>
        <end position="272"/>
    </location>
</feature>